<dbReference type="Proteomes" id="UP000663836">
    <property type="component" value="Unassembled WGS sequence"/>
</dbReference>
<feature type="transmembrane region" description="Helical" evidence="9">
    <location>
        <begin position="927"/>
        <end position="944"/>
    </location>
</feature>
<feature type="transmembrane region" description="Helical" evidence="9">
    <location>
        <begin position="1087"/>
        <end position="1105"/>
    </location>
</feature>
<dbReference type="InterPro" id="IPR003439">
    <property type="entry name" value="ABC_transporter-like_ATP-bd"/>
</dbReference>
<dbReference type="GO" id="GO:0140359">
    <property type="term" value="F:ABC-type transporter activity"/>
    <property type="evidence" value="ECO:0007669"/>
    <property type="project" value="InterPro"/>
</dbReference>
<dbReference type="InterPro" id="IPR017871">
    <property type="entry name" value="ABC_transporter-like_CS"/>
</dbReference>
<keyword evidence="4 9" id="KW-0812">Transmembrane</keyword>
<dbReference type="GO" id="GO:0005524">
    <property type="term" value="F:ATP binding"/>
    <property type="evidence" value="ECO:0007669"/>
    <property type="project" value="UniProtKB-KW"/>
</dbReference>
<feature type="domain" description="ABC transporter" evidence="10">
    <location>
        <begin position="1387"/>
        <end position="1619"/>
    </location>
</feature>
<evidence type="ECO:0000256" key="5">
    <source>
        <dbReference type="ARBA" id="ARBA00022741"/>
    </source>
</evidence>
<evidence type="ECO:0000256" key="3">
    <source>
        <dbReference type="ARBA" id="ARBA00022448"/>
    </source>
</evidence>
<dbReference type="EMBL" id="CAJNOT010002697">
    <property type="protein sequence ID" value="CAF1336978.1"/>
    <property type="molecule type" value="Genomic_DNA"/>
</dbReference>
<feature type="transmembrane region" description="Helical" evidence="9">
    <location>
        <begin position="417"/>
        <end position="433"/>
    </location>
</feature>
<evidence type="ECO:0000313" key="12">
    <source>
        <dbReference type="EMBL" id="CAF3836935.1"/>
    </source>
</evidence>
<feature type="transmembrane region" description="Helical" evidence="9">
    <location>
        <begin position="1226"/>
        <end position="1249"/>
    </location>
</feature>
<feature type="transmembrane region" description="Helical" evidence="9">
    <location>
        <begin position="1261"/>
        <end position="1284"/>
    </location>
</feature>
<dbReference type="InterPro" id="IPR027417">
    <property type="entry name" value="P-loop_NTPase"/>
</dbReference>
<keyword evidence="7 9" id="KW-1133">Transmembrane helix</keyword>
<keyword evidence="5" id="KW-0547">Nucleotide-binding</keyword>
<feature type="transmembrane region" description="Helical" evidence="9">
    <location>
        <begin position="1149"/>
        <end position="1171"/>
    </location>
</feature>
<feature type="transmembrane region" description="Helical" evidence="9">
    <location>
        <begin position="383"/>
        <end position="405"/>
    </location>
</feature>
<evidence type="ECO:0000313" key="13">
    <source>
        <dbReference type="Proteomes" id="UP000663864"/>
    </source>
</evidence>
<protein>
    <recommendedName>
        <fullName evidence="10">ABC transporter domain-containing protein</fullName>
    </recommendedName>
</protein>
<comment type="caution">
    <text evidence="11">The sequence shown here is derived from an EMBL/GenBank/DDBJ whole genome shotgun (WGS) entry which is preliminary data.</text>
</comment>
<dbReference type="InterPro" id="IPR003593">
    <property type="entry name" value="AAA+_ATPase"/>
</dbReference>
<keyword evidence="8 9" id="KW-0472">Membrane</keyword>
<evidence type="ECO:0000313" key="11">
    <source>
        <dbReference type="EMBL" id="CAF1336978.1"/>
    </source>
</evidence>
<gene>
    <name evidence="12" type="ORF">JBS370_LOCUS17410</name>
    <name evidence="11" type="ORF">ZHD862_LOCUS29843</name>
</gene>
<evidence type="ECO:0000256" key="1">
    <source>
        <dbReference type="ARBA" id="ARBA00004141"/>
    </source>
</evidence>
<keyword evidence="3" id="KW-0813">Transport</keyword>
<evidence type="ECO:0000256" key="9">
    <source>
        <dbReference type="SAM" id="Phobius"/>
    </source>
</evidence>
<evidence type="ECO:0000256" key="4">
    <source>
        <dbReference type="ARBA" id="ARBA00022692"/>
    </source>
</evidence>
<dbReference type="Proteomes" id="UP000663864">
    <property type="component" value="Unassembled WGS sequence"/>
</dbReference>
<evidence type="ECO:0000256" key="7">
    <source>
        <dbReference type="ARBA" id="ARBA00022989"/>
    </source>
</evidence>
<comment type="subcellular location">
    <subcellularLocation>
        <location evidence="1">Membrane</location>
        <topology evidence="1">Multi-pass membrane protein</topology>
    </subcellularLocation>
</comment>
<dbReference type="PROSITE" id="PS50893">
    <property type="entry name" value="ABC_TRANSPORTER_2"/>
    <property type="match status" value="2"/>
</dbReference>
<dbReference type="CDD" id="cd03263">
    <property type="entry name" value="ABC_subfamily_A"/>
    <property type="match status" value="2"/>
</dbReference>
<feature type="transmembrane region" description="Helical" evidence="9">
    <location>
        <begin position="347"/>
        <end position="371"/>
    </location>
</feature>
<dbReference type="SUPFAM" id="SSF52540">
    <property type="entry name" value="P-loop containing nucleoside triphosphate hydrolases"/>
    <property type="match status" value="2"/>
</dbReference>
<dbReference type="InterPro" id="IPR026082">
    <property type="entry name" value="ABCA"/>
</dbReference>
<evidence type="ECO:0000256" key="6">
    <source>
        <dbReference type="ARBA" id="ARBA00022840"/>
    </source>
</evidence>
<evidence type="ECO:0000259" key="10">
    <source>
        <dbReference type="PROSITE" id="PS50893"/>
    </source>
</evidence>
<dbReference type="Pfam" id="PF00005">
    <property type="entry name" value="ABC_tran"/>
    <property type="match status" value="2"/>
</dbReference>
<dbReference type="FunFam" id="3.40.50.300:FF:000335">
    <property type="entry name" value="ATP binding cassette subfamily A member 5"/>
    <property type="match status" value="1"/>
</dbReference>
<dbReference type="Gene3D" id="3.40.50.300">
    <property type="entry name" value="P-loop containing nucleotide triphosphate hydrolases"/>
    <property type="match status" value="2"/>
</dbReference>
<dbReference type="GO" id="GO:0016887">
    <property type="term" value="F:ATP hydrolysis activity"/>
    <property type="evidence" value="ECO:0007669"/>
    <property type="project" value="InterPro"/>
</dbReference>
<feature type="transmembrane region" description="Helical" evidence="9">
    <location>
        <begin position="439"/>
        <end position="460"/>
    </location>
</feature>
<feature type="transmembrane region" description="Helical" evidence="9">
    <location>
        <begin position="481"/>
        <end position="503"/>
    </location>
</feature>
<dbReference type="GO" id="GO:0005319">
    <property type="term" value="F:lipid transporter activity"/>
    <property type="evidence" value="ECO:0007669"/>
    <property type="project" value="TreeGrafter"/>
</dbReference>
<feature type="transmembrane region" description="Helical" evidence="9">
    <location>
        <begin position="302"/>
        <end position="327"/>
    </location>
</feature>
<dbReference type="PROSITE" id="PS00211">
    <property type="entry name" value="ABC_TRANSPORTER_1"/>
    <property type="match status" value="1"/>
</dbReference>
<dbReference type="EMBL" id="CAJOBD010001862">
    <property type="protein sequence ID" value="CAF3836935.1"/>
    <property type="molecule type" value="Genomic_DNA"/>
</dbReference>
<feature type="transmembrane region" description="Helical" evidence="9">
    <location>
        <begin position="1198"/>
        <end position="1219"/>
    </location>
</feature>
<accession>A0A815GCV8</accession>
<feature type="domain" description="ABC transporter" evidence="10">
    <location>
        <begin position="561"/>
        <end position="794"/>
    </location>
</feature>
<dbReference type="FunFam" id="3.40.50.300:FF:002275">
    <property type="entry name" value="ATP-binding cassette, subfamily A (ABC1), member 16"/>
    <property type="match status" value="1"/>
</dbReference>
<comment type="similarity">
    <text evidence="2">Belongs to the ABC transporter superfamily. ABCA family.</text>
</comment>
<evidence type="ECO:0000256" key="2">
    <source>
        <dbReference type="ARBA" id="ARBA00008869"/>
    </source>
</evidence>
<sequence length="1699" mass="201346">MSYRNSSIEINENKSSSSLEKLILLSRRTIIYTNRKRFCYCIPLIICELIFPLFLFGIIIYFSHYLFNKTNIDENNKEKLNNYLFDLNENEKCSQNPFDEYLNNETNSKKQISFENNCLNDLFFNKYSKTNIIIRFLNKSNDSDYLFNELINDIKKKLKQTNCSLLNKTNLILWNDLSEEYKKDDYILFNENNSFNSIIDIEQLSSQVFFYNIILTMPQYNKFKDKLRKKIDYSFLQRHQHPAEQIDLFKMSFPSYLYIKIFIDSIVINLMLNEDLSIIYSWNHRSISCTSYRHHKTIPTRWSFILMEIALSIIYLFFYFIISNSIIQENNEKVKEILKIIHIQPLINYFAWALRYFFILSFITFSITVIWKMSIGGWIVFEYVSSSILLFLFIVLNIQLISYSILMGQLFNSFTRLFLLTIIIWIIMNTLAYKEFHQIYQIILCLNPYFSLIYILRHLFINERTMTHVNLNKKLYRWSPILSNLLGFIFLSIPFYWILIWYFEKVFPGQYGIGLSWNFPFSIQYWKSIRNKSILFDRKISDESLKSLPDEYEDNENPIIVQVESLMKYFPQTNRTVVKNISFNLYENQITALLGHNGAANIGKTTIMNMLCGISQQTDGSIKISNYDTRYHMDYLRQFISYCPQHDILFDLLTVEEQIEFYAIARGYSNDKEDICSNLLEAVNLTEDRNVYCKNLSGGMKRRLSIACAFIGNTRFVLLDEPSSGLDPINRRLLWRWIRSMKENRTILLSTHFMEEADALSDRIIILSNGNICANDTSTQLKRLYGSGYKLILNTNNNQDHIYLFELIKKYLINSTIEIESNNQLIIQTNEQSSQLFIDLLYQLEILKENNFILNYGLSNTTLEEVFLRIAIDQYENNELIEENQDLIEDNCFEIFNQKLIEQGYDFYLSQYEGLFIKSIRIAYRRSILLFVILLIPFIFEYFIKTTTDYESILIDIDDWSHLKEQNIYIGINQYEYDEYLFNRIISRINQRSPLANIYKLTNITTIQQLDYFYWMRRKLDSGAYSNEYIGLLFENSKIISILTSHLIIGYEPFNVASEFLCRGQCFIKTRLKFIENHQNQFDEKSFLLFIKNLSLFSCFYGILPGQLTEIYLLTYFLIYFYITILIINEDKQLNKLMKTFGLHPIIYWTARFFFDFILSIFYSFFLLFIYSLNDKNDLFNQNKFQQILNNNNIQIKFIFYSITFIISASTLPFIYLITKIMKNDLIAGLFILLLLILIEIFDLIRILIIIMMKNSIKLNLFYWLINIIFPPLNGKRLIGIILINSSKNLCKLIENDQYILSKMGFFKEINRNDFLTHILISLFQIISLFICLFLIDTNILNDKLFRLKNVSINNLNDELNEEELDDDVLQERITLISNKNLSLYPIVSFDIIKKYPHQQYLAINHLTFSVHQGECFGLLGFNGAGKTSLFKIIVGEEKPTNGSIYIYGKKYDDFFRGTCRDIGYCPQYDCIQDKLTLEDYFYLFGRLRGIFHYHLQQTIEIISKLFLLDLFLKQYIQQLSGGTRRRMHAALAFLGPPTIILLDEPTTGVDPYSRRQMRRIFEYALNNDITMILTSHSMEECELLCSRLAIMSQGQFQCLGYIQDLKNKFGNGYTINIKINSNENPENLSNLYNYLKNKIDIKIHHKTESTIILQVDYSSPPKLFDLIQQIKDKYHIETYIIEQTTLEQIFFSLQYSNI</sequence>
<keyword evidence="6" id="KW-0067">ATP-binding</keyword>
<feature type="transmembrane region" description="Helical" evidence="9">
    <location>
        <begin position="38"/>
        <end position="62"/>
    </location>
</feature>
<feature type="transmembrane region" description="Helical" evidence="9">
    <location>
        <begin position="1111"/>
        <end position="1128"/>
    </location>
</feature>
<feature type="transmembrane region" description="Helical" evidence="9">
    <location>
        <begin position="1315"/>
        <end position="1336"/>
    </location>
</feature>
<reference evidence="11" key="1">
    <citation type="submission" date="2021-02" db="EMBL/GenBank/DDBJ databases">
        <authorList>
            <person name="Nowell W R."/>
        </authorList>
    </citation>
    <scope>NUCLEOTIDE SEQUENCE</scope>
</reference>
<name>A0A815GCV8_9BILA</name>
<dbReference type="GO" id="GO:0016020">
    <property type="term" value="C:membrane"/>
    <property type="evidence" value="ECO:0007669"/>
    <property type="project" value="UniProtKB-SubCell"/>
</dbReference>
<dbReference type="SMART" id="SM00382">
    <property type="entry name" value="AAA"/>
    <property type="match status" value="2"/>
</dbReference>
<organism evidence="11 13">
    <name type="scientific">Rotaria sordida</name>
    <dbReference type="NCBI Taxonomy" id="392033"/>
    <lineage>
        <taxon>Eukaryota</taxon>
        <taxon>Metazoa</taxon>
        <taxon>Spiralia</taxon>
        <taxon>Gnathifera</taxon>
        <taxon>Rotifera</taxon>
        <taxon>Eurotatoria</taxon>
        <taxon>Bdelloidea</taxon>
        <taxon>Philodinida</taxon>
        <taxon>Philodinidae</taxon>
        <taxon>Rotaria</taxon>
    </lineage>
</organism>
<dbReference type="PANTHER" id="PTHR19229">
    <property type="entry name" value="ATP-BINDING CASSETTE TRANSPORTER SUBFAMILY A ABCA"/>
    <property type="match status" value="1"/>
</dbReference>
<evidence type="ECO:0000256" key="8">
    <source>
        <dbReference type="ARBA" id="ARBA00023136"/>
    </source>
</evidence>
<proteinExistence type="inferred from homology"/>